<organism evidence="2">
    <name type="scientific">Candidatus Atribacter allofermentans</name>
    <dbReference type="NCBI Taxonomy" id="1852833"/>
    <lineage>
        <taxon>Bacteria</taxon>
        <taxon>Pseudomonadati</taxon>
        <taxon>Atribacterota</taxon>
        <taxon>Atribacteria</taxon>
        <taxon>Atribacterales</taxon>
        <taxon>Atribacteraceae</taxon>
        <taxon>Atribacter</taxon>
    </lineage>
</organism>
<gene>
    <name evidence="2" type="ORF">BWY41_02074</name>
</gene>
<reference evidence="2" key="1">
    <citation type="submission" date="2017-02" db="EMBL/GenBank/DDBJ databases">
        <title>Delving into the versatile metabolic prowess of the omnipresent phylum Bacteroidetes.</title>
        <authorList>
            <person name="Nobu M.K."/>
            <person name="Mei R."/>
            <person name="Narihiro T."/>
            <person name="Kuroda K."/>
            <person name="Liu W.-T."/>
        </authorList>
    </citation>
    <scope>NUCLEOTIDE SEQUENCE</scope>
    <source>
        <strain evidence="2">ADurb.Bin276</strain>
    </source>
</reference>
<dbReference type="InterPro" id="IPR054615">
    <property type="entry name" value="Symport_access"/>
</dbReference>
<comment type="caution">
    <text evidence="2">The sequence shown here is derived from an EMBL/GenBank/DDBJ whole genome shotgun (WGS) entry which is preliminary data.</text>
</comment>
<name>A0A1V5SKE7_9BACT</name>
<dbReference type="NCBIfam" id="NF045580">
    <property type="entry name" value="symport_access"/>
    <property type="match status" value="1"/>
</dbReference>
<protein>
    <submittedName>
        <fullName evidence="2">Uncharacterized protein</fullName>
    </submittedName>
</protein>
<dbReference type="EMBL" id="MWBQ01000212">
    <property type="protein sequence ID" value="OQA54422.1"/>
    <property type="molecule type" value="Genomic_DNA"/>
</dbReference>
<feature type="transmembrane region" description="Helical" evidence="1">
    <location>
        <begin position="6"/>
        <end position="29"/>
    </location>
</feature>
<keyword evidence="1" id="KW-0472">Membrane</keyword>
<dbReference type="AlphaFoldDB" id="A0A1V5SKE7"/>
<accession>A0A1V5SKE7</accession>
<evidence type="ECO:0000313" key="2">
    <source>
        <dbReference type="EMBL" id="OQA54422.1"/>
    </source>
</evidence>
<proteinExistence type="predicted"/>
<keyword evidence="1" id="KW-1133">Transmembrane helix</keyword>
<dbReference type="Proteomes" id="UP000485569">
    <property type="component" value="Unassembled WGS sequence"/>
</dbReference>
<sequence>MLGFHNFTIALVYILCILSSLLCVIYGAINWNRGGERPNEPKKVIEWQQEESKIEEGL</sequence>
<keyword evidence="1" id="KW-0812">Transmembrane</keyword>
<evidence type="ECO:0000256" key="1">
    <source>
        <dbReference type="SAM" id="Phobius"/>
    </source>
</evidence>